<feature type="region of interest" description="Disordered" evidence="1">
    <location>
        <begin position="1143"/>
        <end position="1171"/>
    </location>
</feature>
<dbReference type="EMBL" id="CYKH01001776">
    <property type="protein sequence ID" value="CUG89888.1"/>
    <property type="molecule type" value="Genomic_DNA"/>
</dbReference>
<feature type="non-terminal residue" evidence="2">
    <location>
        <position position="1171"/>
    </location>
</feature>
<organism evidence="2 3">
    <name type="scientific">Bodo saltans</name>
    <name type="common">Flagellated protozoan</name>
    <dbReference type="NCBI Taxonomy" id="75058"/>
    <lineage>
        <taxon>Eukaryota</taxon>
        <taxon>Discoba</taxon>
        <taxon>Euglenozoa</taxon>
        <taxon>Kinetoplastea</taxon>
        <taxon>Metakinetoplastina</taxon>
        <taxon>Eubodonida</taxon>
        <taxon>Bodonidae</taxon>
        <taxon>Bodo</taxon>
    </lineage>
</organism>
<dbReference type="VEuPathDB" id="TriTrypDB:BSAL_23920"/>
<dbReference type="AlphaFoldDB" id="A0A0S4JI83"/>
<evidence type="ECO:0000256" key="1">
    <source>
        <dbReference type="SAM" id="MobiDB-lite"/>
    </source>
</evidence>
<accession>A0A0S4JI83</accession>
<dbReference type="Proteomes" id="UP000051952">
    <property type="component" value="Unassembled WGS sequence"/>
</dbReference>
<gene>
    <name evidence="2" type="ORF">BSAL_23920</name>
</gene>
<protein>
    <submittedName>
        <fullName evidence="2">Uncharacterized protein</fullName>
    </submittedName>
</protein>
<keyword evidence="3" id="KW-1185">Reference proteome</keyword>
<reference evidence="3" key="1">
    <citation type="submission" date="2015-09" db="EMBL/GenBank/DDBJ databases">
        <authorList>
            <consortium name="Pathogen Informatics"/>
        </authorList>
    </citation>
    <scope>NUCLEOTIDE SEQUENCE [LARGE SCALE GENOMIC DNA]</scope>
    <source>
        <strain evidence="3">Lake Konstanz</strain>
    </source>
</reference>
<sequence>MGSGNSVPSVEDGSIQSHVKVLEFFLYKFPFRKYPLADDATLEEQKIEDAIVFDLVVVLNFVVFSQHNDKCATMRQANQSRANVYEEEAHKEQLMPVRNSDTGAMLTAADRRRCILPLLCSVHFTDALRLLASRVQELDGGLSNSSCSPHLNVSKGPLGNRPLVDHACGGLSGLLFEVVAVLSTRGGPFSVLDITIVERADVLLYYRSHPSPVVALSYASLHHPNTKTEEEFNAESSTEERINVLVHAATCCSYYRFQDANKHLHADTVPPRPVLDSSLMIANSLGDASRLQHLKTAMGRQATVTALVSLVARIWLRGAAAEANAASASQKTMAHLQTTRTSNDWSALTIWLTSLLTAESTALQRDDGELGSKAFSRGDQAEALTYALRLFKASTTVLNIALLALESSTVVADAHYGDEQFEAAVCTLRMLEALHSCGVVSVLVDDDVRNALSTTHATVALSVSGGEAASMRKSLVQLIGRTGCLLSSNDGAYRMATLTYFVLSEADDADTFTSLDLFDMLLYLSRISTAPHAVEAVAKCLTCVVEEEWMREVENDANTDATASNIAPTAILSALMSVGTHIATMSSALEVFKGVEAWLKAHVFAAEVTLSSRDTTWFAECVIRGIRCAREEAATMSGGDATTDMTGRPEAADVVVEFQTKRRGIVLLLQCILRVLHTIVVRSGTLHSNLIKACTEQDLFPEAVLHGLHDVVLDDESAAQWLHVVEQIVRVVPPDRCFAPKSLTTTTKTNNGGGGDSAIDEEVREEDRQNVLHNGVRAALVSVLHALDGCCTSAECAAVGCRVLSTLLAAPITLVSRPWNFFVKCDRDFPSSFSQAATVEVHRNVTDPVRVDILHSLCRLAQLLPVSNAVPSGADEVEGDTAAVDWINAMETFVSALVFRMIRIDSRGSISGQQHEQLTTECSCVGDNTGGEFENSLTFDPSEEQHHLLVVNVATVYYWSIEDHAAISEALKQLVAVGLQVIPPRLESLLVLSASASEGNNEGVTPTNLPTEIESLAQTIVRWCRCWTLWTDISPEAAAKARRETAASRWCKLLVCLMECGIAASSVSTTATDSSSSRESQLRRTQRQLLCEVTNMIEAVMHRSFLHPPPRMDEGHEMLIELDHTPFAVRVAEREFAGLLVRQHEGRQSPLRRHRSTTGGGKHHLPQVSFR</sequence>
<proteinExistence type="predicted"/>
<evidence type="ECO:0000313" key="3">
    <source>
        <dbReference type="Proteomes" id="UP000051952"/>
    </source>
</evidence>
<name>A0A0S4JI83_BODSA</name>
<evidence type="ECO:0000313" key="2">
    <source>
        <dbReference type="EMBL" id="CUG89888.1"/>
    </source>
</evidence>
<feature type="compositionally biased region" description="Basic residues" evidence="1">
    <location>
        <begin position="1150"/>
        <end position="1165"/>
    </location>
</feature>